<name>A0A516KJ35_9BACI</name>
<evidence type="ECO:0000256" key="1">
    <source>
        <dbReference type="SAM" id="Phobius"/>
    </source>
</evidence>
<dbReference type="AlphaFoldDB" id="A0A516KJ35"/>
<dbReference type="GO" id="GO:0004175">
    <property type="term" value="F:endopeptidase activity"/>
    <property type="evidence" value="ECO:0007669"/>
    <property type="project" value="UniProtKB-ARBA"/>
</dbReference>
<gene>
    <name evidence="3" type="ORF">FN924_15185</name>
</gene>
<keyword evidence="3" id="KW-0482">Metalloprotease</keyword>
<dbReference type="GO" id="GO:0080120">
    <property type="term" value="P:CAAX-box protein maturation"/>
    <property type="evidence" value="ECO:0007669"/>
    <property type="project" value="UniProtKB-ARBA"/>
</dbReference>
<feature type="transmembrane region" description="Helical" evidence="1">
    <location>
        <begin position="20"/>
        <end position="37"/>
    </location>
</feature>
<evidence type="ECO:0000313" key="4">
    <source>
        <dbReference type="Proteomes" id="UP000315215"/>
    </source>
</evidence>
<accession>A0A516KJ35</accession>
<dbReference type="OrthoDB" id="8607342at2"/>
<feature type="transmembrane region" description="Helical" evidence="1">
    <location>
        <begin position="82"/>
        <end position="107"/>
    </location>
</feature>
<protein>
    <submittedName>
        <fullName evidence="3">CPBP family intramembrane metalloprotease</fullName>
    </submittedName>
</protein>
<proteinExistence type="predicted"/>
<organism evidence="3 4">
    <name type="scientific">Radiobacillus deserti</name>
    <dbReference type="NCBI Taxonomy" id="2594883"/>
    <lineage>
        <taxon>Bacteria</taxon>
        <taxon>Bacillati</taxon>
        <taxon>Bacillota</taxon>
        <taxon>Bacilli</taxon>
        <taxon>Bacillales</taxon>
        <taxon>Bacillaceae</taxon>
        <taxon>Radiobacillus</taxon>
    </lineage>
</organism>
<keyword evidence="1" id="KW-0812">Transmembrane</keyword>
<keyword evidence="3" id="KW-0378">Hydrolase</keyword>
<keyword evidence="4" id="KW-1185">Reference proteome</keyword>
<dbReference type="GO" id="GO:0006508">
    <property type="term" value="P:proteolysis"/>
    <property type="evidence" value="ECO:0007669"/>
    <property type="project" value="UniProtKB-KW"/>
</dbReference>
<feature type="domain" description="CAAX prenyl protease 2/Lysostaphin resistance protein A-like" evidence="2">
    <location>
        <begin position="126"/>
        <end position="215"/>
    </location>
</feature>
<dbReference type="Proteomes" id="UP000315215">
    <property type="component" value="Chromosome"/>
</dbReference>
<feature type="transmembrane region" description="Helical" evidence="1">
    <location>
        <begin position="43"/>
        <end position="61"/>
    </location>
</feature>
<reference evidence="3 4" key="1">
    <citation type="submission" date="2019-07" db="EMBL/GenBank/DDBJ databases">
        <authorList>
            <person name="Li J."/>
        </authorList>
    </citation>
    <scope>NUCLEOTIDE SEQUENCE [LARGE SCALE GENOMIC DNA]</scope>
    <source>
        <strain evidence="3 4">TKL69</strain>
    </source>
</reference>
<dbReference type="KEGG" id="aqt:FN924_15185"/>
<feature type="transmembrane region" description="Helical" evidence="1">
    <location>
        <begin position="127"/>
        <end position="145"/>
    </location>
</feature>
<dbReference type="Pfam" id="PF02517">
    <property type="entry name" value="Rce1-like"/>
    <property type="match status" value="1"/>
</dbReference>
<keyword evidence="1" id="KW-1133">Transmembrane helix</keyword>
<evidence type="ECO:0000259" key="2">
    <source>
        <dbReference type="Pfam" id="PF02517"/>
    </source>
</evidence>
<evidence type="ECO:0000313" key="3">
    <source>
        <dbReference type="EMBL" id="QDP41408.1"/>
    </source>
</evidence>
<dbReference type="PANTHER" id="PTHR43592:SF15">
    <property type="entry name" value="CAAX AMINO TERMINAL PROTEASE FAMILY PROTEIN"/>
    <property type="match status" value="1"/>
</dbReference>
<keyword evidence="3" id="KW-0645">Protease</keyword>
<dbReference type="EMBL" id="CP041666">
    <property type="protein sequence ID" value="QDP41408.1"/>
    <property type="molecule type" value="Genomic_DNA"/>
</dbReference>
<feature type="transmembrane region" description="Helical" evidence="1">
    <location>
        <begin position="165"/>
        <end position="190"/>
    </location>
</feature>
<feature type="transmembrane region" description="Helical" evidence="1">
    <location>
        <begin position="202"/>
        <end position="220"/>
    </location>
</feature>
<sequence>MTNLVKDRTLVDTLTWKEIGSISVIFFLISYIIYFLNKIFNFFPWYAESIVLFIVFLFIVISNSRTKKYCSRIIANVQLKNLNHYLTVFKSFFLLFLYLLFLNALIISFHLEPDVKVELLEPKTNSFISYVLGTVFLSPIWEEFLFRGMIYSKLTEVFSKKSSILLSATLFMCIHPISLINSPYIFLVGIVTSYTYSKTNNILVPIFIHSINNFLTIFLAF</sequence>
<keyword evidence="1" id="KW-0472">Membrane</keyword>
<dbReference type="PANTHER" id="PTHR43592">
    <property type="entry name" value="CAAX AMINO TERMINAL PROTEASE"/>
    <property type="match status" value="1"/>
</dbReference>
<dbReference type="GO" id="GO:0008237">
    <property type="term" value="F:metallopeptidase activity"/>
    <property type="evidence" value="ECO:0007669"/>
    <property type="project" value="UniProtKB-KW"/>
</dbReference>
<dbReference type="InterPro" id="IPR003675">
    <property type="entry name" value="Rce1/LyrA-like_dom"/>
</dbReference>